<dbReference type="PROSITE" id="PS50887">
    <property type="entry name" value="GGDEF"/>
    <property type="match status" value="1"/>
</dbReference>
<comment type="caution">
    <text evidence="5">The sequence shown here is derived from an EMBL/GenBank/DDBJ whole genome shotgun (WGS) entry which is preliminary data.</text>
</comment>
<dbReference type="InterPro" id="IPR050469">
    <property type="entry name" value="Diguanylate_Cyclase"/>
</dbReference>
<evidence type="ECO:0000256" key="2">
    <source>
        <dbReference type="ARBA" id="ARBA00034247"/>
    </source>
</evidence>
<dbReference type="NCBIfam" id="TIGR00254">
    <property type="entry name" value="GGDEF"/>
    <property type="match status" value="1"/>
</dbReference>
<protein>
    <recommendedName>
        <fullName evidence="1">diguanylate cyclase</fullName>
        <ecNumber evidence="1">2.7.7.65</ecNumber>
    </recommendedName>
</protein>
<dbReference type="InterPro" id="IPR029787">
    <property type="entry name" value="Nucleotide_cyclase"/>
</dbReference>
<sequence length="378" mass="41439">MGALRLDNLTILLCLLASAFLFACSFGAVWVSNRRSRSAGHFSLAFTAGALSCFLFTFVQANGWWGIFLNTVVGDTLVSVFTSLLHVGIRRQIGLSRHHQLIATLPVVPFCCLVFFTEHRDSMLARILVLALYGVAIRTWVGIDLLKSGRPGTQRALAYVMFLFGALSLWQGLGTIAVGAPADYMRADLVQSSVLFLFLLFVLASGLLLFLLLNDDLVQRLEHDAERDFLTGALNRRGFERALIAELERSARHRQALVLGLLDLDHFKRINDTNGHAEGDRILCEITRVATASIRPYDYLGRFGGDEFVLLLPGTSLGEAKAVAERIRAEIAARLQSVSISIGLTAGVASDSMDSIVRRADEALYRAKQDGRNAIALA</sequence>
<dbReference type="Proteomes" id="UP001634747">
    <property type="component" value="Unassembled WGS sequence"/>
</dbReference>
<dbReference type="EC" id="2.7.7.65" evidence="1"/>
<feature type="transmembrane region" description="Helical" evidence="3">
    <location>
        <begin position="67"/>
        <end position="89"/>
    </location>
</feature>
<feature type="transmembrane region" description="Helical" evidence="3">
    <location>
        <begin position="6"/>
        <end position="30"/>
    </location>
</feature>
<dbReference type="PROSITE" id="PS51257">
    <property type="entry name" value="PROKAR_LIPOPROTEIN"/>
    <property type="match status" value="1"/>
</dbReference>
<dbReference type="SMART" id="SM00267">
    <property type="entry name" value="GGDEF"/>
    <property type="match status" value="1"/>
</dbReference>
<feature type="transmembrane region" description="Helical" evidence="3">
    <location>
        <begin position="42"/>
        <end position="61"/>
    </location>
</feature>
<dbReference type="SUPFAM" id="SSF55073">
    <property type="entry name" value="Nucleotide cyclase"/>
    <property type="match status" value="1"/>
</dbReference>
<dbReference type="Pfam" id="PF00990">
    <property type="entry name" value="GGDEF"/>
    <property type="match status" value="1"/>
</dbReference>
<keyword evidence="6" id="KW-1185">Reference proteome</keyword>
<dbReference type="InterPro" id="IPR000160">
    <property type="entry name" value="GGDEF_dom"/>
</dbReference>
<dbReference type="CDD" id="cd01949">
    <property type="entry name" value="GGDEF"/>
    <property type="match status" value="1"/>
</dbReference>
<dbReference type="InterPro" id="IPR043128">
    <property type="entry name" value="Rev_trsase/Diguanyl_cyclase"/>
</dbReference>
<dbReference type="RefSeq" id="WP_263413426.1">
    <property type="nucleotide sequence ID" value="NZ_BAABBH010000001.1"/>
</dbReference>
<keyword evidence="3" id="KW-1133">Transmembrane helix</keyword>
<name>A0ABW9KGZ0_9BACT</name>
<feature type="transmembrane region" description="Helical" evidence="3">
    <location>
        <begin position="194"/>
        <end position="213"/>
    </location>
</feature>
<keyword evidence="3" id="KW-0472">Membrane</keyword>
<feature type="transmembrane region" description="Helical" evidence="3">
    <location>
        <begin position="101"/>
        <end position="117"/>
    </location>
</feature>
<reference evidence="5 6" key="1">
    <citation type="submission" date="2024-12" db="EMBL/GenBank/DDBJ databases">
        <authorList>
            <person name="Lee Y."/>
        </authorList>
    </citation>
    <scope>NUCLEOTIDE SEQUENCE [LARGE SCALE GENOMIC DNA]</scope>
    <source>
        <strain evidence="5 6">03SUJ4</strain>
    </source>
</reference>
<evidence type="ECO:0000256" key="3">
    <source>
        <dbReference type="SAM" id="Phobius"/>
    </source>
</evidence>
<comment type="catalytic activity">
    <reaction evidence="2">
        <text>2 GTP = 3',3'-c-di-GMP + 2 diphosphate</text>
        <dbReference type="Rhea" id="RHEA:24898"/>
        <dbReference type="ChEBI" id="CHEBI:33019"/>
        <dbReference type="ChEBI" id="CHEBI:37565"/>
        <dbReference type="ChEBI" id="CHEBI:58805"/>
        <dbReference type="EC" id="2.7.7.65"/>
    </reaction>
</comment>
<feature type="transmembrane region" description="Helical" evidence="3">
    <location>
        <begin position="123"/>
        <end position="146"/>
    </location>
</feature>
<evidence type="ECO:0000313" key="6">
    <source>
        <dbReference type="Proteomes" id="UP001634747"/>
    </source>
</evidence>
<keyword evidence="3" id="KW-0812">Transmembrane</keyword>
<evidence type="ECO:0000313" key="5">
    <source>
        <dbReference type="EMBL" id="MFN2975035.1"/>
    </source>
</evidence>
<accession>A0ABW9KGZ0</accession>
<proteinExistence type="predicted"/>
<dbReference type="EMBL" id="JBJYXY010000001">
    <property type="protein sequence ID" value="MFN2975035.1"/>
    <property type="molecule type" value="Genomic_DNA"/>
</dbReference>
<organism evidence="5 6">
    <name type="scientific">Terriglobus aquaticus</name>
    <dbReference type="NCBI Taxonomy" id="940139"/>
    <lineage>
        <taxon>Bacteria</taxon>
        <taxon>Pseudomonadati</taxon>
        <taxon>Acidobacteriota</taxon>
        <taxon>Terriglobia</taxon>
        <taxon>Terriglobales</taxon>
        <taxon>Acidobacteriaceae</taxon>
        <taxon>Terriglobus</taxon>
    </lineage>
</organism>
<feature type="domain" description="GGDEF" evidence="4">
    <location>
        <begin position="255"/>
        <end position="378"/>
    </location>
</feature>
<evidence type="ECO:0000256" key="1">
    <source>
        <dbReference type="ARBA" id="ARBA00012528"/>
    </source>
</evidence>
<dbReference type="Gene3D" id="3.30.70.270">
    <property type="match status" value="1"/>
</dbReference>
<gene>
    <name evidence="5" type="ORF">ACK2TP_04605</name>
</gene>
<evidence type="ECO:0000259" key="4">
    <source>
        <dbReference type="PROSITE" id="PS50887"/>
    </source>
</evidence>
<dbReference type="PANTHER" id="PTHR45138:SF9">
    <property type="entry name" value="DIGUANYLATE CYCLASE DGCM-RELATED"/>
    <property type="match status" value="1"/>
</dbReference>
<dbReference type="PANTHER" id="PTHR45138">
    <property type="entry name" value="REGULATORY COMPONENTS OF SENSORY TRANSDUCTION SYSTEM"/>
    <property type="match status" value="1"/>
</dbReference>
<feature type="transmembrane region" description="Helical" evidence="3">
    <location>
        <begin position="158"/>
        <end position="182"/>
    </location>
</feature>